<organism evidence="2 3">
    <name type="scientific">Kwoniella heveanensis BCC8398</name>
    <dbReference type="NCBI Taxonomy" id="1296120"/>
    <lineage>
        <taxon>Eukaryota</taxon>
        <taxon>Fungi</taxon>
        <taxon>Dikarya</taxon>
        <taxon>Basidiomycota</taxon>
        <taxon>Agaricomycotina</taxon>
        <taxon>Tremellomycetes</taxon>
        <taxon>Tremellales</taxon>
        <taxon>Cryptococcaceae</taxon>
        <taxon>Kwoniella</taxon>
    </lineage>
</organism>
<accession>A0A1B9GR23</accession>
<evidence type="ECO:0000313" key="3">
    <source>
        <dbReference type="Proteomes" id="UP000092666"/>
    </source>
</evidence>
<dbReference type="Proteomes" id="UP000092666">
    <property type="component" value="Unassembled WGS sequence"/>
</dbReference>
<evidence type="ECO:0000313" key="2">
    <source>
        <dbReference type="EMBL" id="OCF33520.1"/>
    </source>
</evidence>
<sequence length="311" mass="34217">MALNRPRWEVWSDASGKGYGGHLGPQSKPLDVWQDSHPHIASGKGSTEYVEALAVLLSLRRWKERLKGQKVFFYVDNYQVYKVLAKRYTPVKQLSLPFPLSLSLAATVSGQQRHTQHQVQQQQQQQQQQKPSHEMPLSSIPATSPLSPTLSSPHSSPHTCPPGTETSTDPRSEVPSVATPIAKQDKGYFTSNPRCAKTQATFDEIDSIIQTYQIELRARWVWGKDNFLADTLSRISKLPSPSVGTSSASTSASDDKGYTNARIYRSSKLTPHVLELLEASRKAEVENGEGALQVDLGSLRAEGGPQSAKGL</sequence>
<dbReference type="EMBL" id="KI669505">
    <property type="protein sequence ID" value="OCF33520.1"/>
    <property type="molecule type" value="Genomic_DNA"/>
</dbReference>
<dbReference type="AlphaFoldDB" id="A0A1B9GR23"/>
<reference evidence="2 3" key="1">
    <citation type="submission" date="2013-07" db="EMBL/GenBank/DDBJ databases">
        <title>The Genome Sequence of Cryptococcus heveanensis BCC8398.</title>
        <authorList>
            <consortium name="The Broad Institute Genome Sequencing Platform"/>
            <person name="Cuomo C."/>
            <person name="Litvintseva A."/>
            <person name="Chen Y."/>
            <person name="Heitman J."/>
            <person name="Sun S."/>
            <person name="Springer D."/>
            <person name="Dromer F."/>
            <person name="Young S.K."/>
            <person name="Zeng Q."/>
            <person name="Gargeya S."/>
            <person name="Fitzgerald M."/>
            <person name="Abouelleil A."/>
            <person name="Alvarado L."/>
            <person name="Berlin A.M."/>
            <person name="Chapman S.B."/>
            <person name="Dewar J."/>
            <person name="Goldberg J."/>
            <person name="Griggs A."/>
            <person name="Gujja S."/>
            <person name="Hansen M."/>
            <person name="Howarth C."/>
            <person name="Imamovic A."/>
            <person name="Larimer J."/>
            <person name="McCowan C."/>
            <person name="Murphy C."/>
            <person name="Pearson M."/>
            <person name="Priest M."/>
            <person name="Roberts A."/>
            <person name="Saif S."/>
            <person name="Shea T."/>
            <person name="Sykes S."/>
            <person name="Wortman J."/>
            <person name="Nusbaum C."/>
            <person name="Birren B."/>
        </authorList>
    </citation>
    <scope>NUCLEOTIDE SEQUENCE [LARGE SCALE GENOMIC DNA]</scope>
    <source>
        <strain evidence="2 3">BCC8398</strain>
    </source>
</reference>
<reference evidence="3" key="2">
    <citation type="submission" date="2013-12" db="EMBL/GenBank/DDBJ databases">
        <title>Evolution of pathogenesis and genome organization in the Tremellales.</title>
        <authorList>
            <person name="Cuomo C."/>
            <person name="Litvintseva A."/>
            <person name="Heitman J."/>
            <person name="Chen Y."/>
            <person name="Sun S."/>
            <person name="Springer D."/>
            <person name="Dromer F."/>
            <person name="Young S."/>
            <person name="Zeng Q."/>
            <person name="Chapman S."/>
            <person name="Gujja S."/>
            <person name="Saif S."/>
            <person name="Birren B."/>
        </authorList>
    </citation>
    <scope>NUCLEOTIDE SEQUENCE [LARGE SCALE GENOMIC DNA]</scope>
    <source>
        <strain evidence="3">BCC8398</strain>
    </source>
</reference>
<feature type="compositionally biased region" description="Low complexity" evidence="1">
    <location>
        <begin position="111"/>
        <end position="129"/>
    </location>
</feature>
<name>A0A1B9GR23_9TREE</name>
<gene>
    <name evidence="2" type="ORF">I316_04942</name>
</gene>
<feature type="region of interest" description="Disordered" evidence="1">
    <location>
        <begin position="109"/>
        <end position="192"/>
    </location>
</feature>
<protein>
    <submittedName>
        <fullName evidence="2">Uncharacterized protein</fullName>
    </submittedName>
</protein>
<dbReference type="STRING" id="1296120.A0A1B9GR23"/>
<proteinExistence type="predicted"/>
<keyword evidence="3" id="KW-1185">Reference proteome</keyword>
<evidence type="ECO:0000256" key="1">
    <source>
        <dbReference type="SAM" id="MobiDB-lite"/>
    </source>
</evidence>
<feature type="compositionally biased region" description="Low complexity" evidence="1">
    <location>
        <begin position="136"/>
        <end position="162"/>
    </location>
</feature>
<dbReference type="OrthoDB" id="2564667at2759"/>